<evidence type="ECO:0000313" key="1">
    <source>
        <dbReference type="EMBL" id="MCF2651811.1"/>
    </source>
</evidence>
<comment type="caution">
    <text evidence="1">The sequence shown here is derived from an EMBL/GenBank/DDBJ whole genome shotgun (WGS) entry which is preliminary data.</text>
</comment>
<name>A0ABS9CN74_9FIRM</name>
<evidence type="ECO:0000313" key="2">
    <source>
        <dbReference type="Proteomes" id="UP001299220"/>
    </source>
</evidence>
<keyword evidence="2" id="KW-1185">Reference proteome</keyword>
<accession>A0ABS9CN74</accession>
<organism evidence="1 2">
    <name type="scientific">Anaeromassilibacillus senegalensis</name>
    <dbReference type="NCBI Taxonomy" id="1673717"/>
    <lineage>
        <taxon>Bacteria</taxon>
        <taxon>Bacillati</taxon>
        <taxon>Bacillota</taxon>
        <taxon>Clostridia</taxon>
        <taxon>Eubacteriales</taxon>
        <taxon>Acutalibacteraceae</taxon>
        <taxon>Anaeromassilibacillus</taxon>
    </lineage>
</organism>
<dbReference type="RefSeq" id="WP_235322811.1">
    <property type="nucleotide sequence ID" value="NZ_JAFBIT010000001.1"/>
</dbReference>
<reference evidence="1 2" key="1">
    <citation type="submission" date="2020-12" db="EMBL/GenBank/DDBJ databases">
        <title>Whole genome sequences of gut porcine anaerobes.</title>
        <authorList>
            <person name="Kubasova T."/>
            <person name="Jahodarova E."/>
            <person name="Rychlik I."/>
        </authorList>
    </citation>
    <scope>NUCLEOTIDE SEQUENCE [LARGE SCALE GENOMIC DNA]</scope>
    <source>
        <strain evidence="1 2">An867</strain>
    </source>
</reference>
<dbReference type="Pfam" id="PF11007">
    <property type="entry name" value="CotJA"/>
    <property type="match status" value="1"/>
</dbReference>
<gene>
    <name evidence="1" type="ORF">JQM67_04280</name>
</gene>
<proteinExistence type="predicted"/>
<dbReference type="Proteomes" id="UP001299220">
    <property type="component" value="Unassembled WGS sequence"/>
</dbReference>
<dbReference type="InterPro" id="IPR020256">
    <property type="entry name" value="Spore_coat_CotJA"/>
</dbReference>
<dbReference type="EMBL" id="JAFBIT010000001">
    <property type="protein sequence ID" value="MCF2651811.1"/>
    <property type="molecule type" value="Genomic_DNA"/>
</dbReference>
<protein>
    <submittedName>
        <fullName evidence="1">Spore coat associated protein CotJA</fullName>
    </submittedName>
</protein>
<sequence length="66" mass="7531">MAEIIMRQTCPLRGSCTPLPEDPVPAMAYVPFQQWGKTYEPERAFDAGTLFPVLDKPFYGRRGEPR</sequence>